<dbReference type="InterPro" id="IPR005345">
    <property type="entry name" value="PHF5"/>
</dbReference>
<sequence length="114" mass="12928">MSRHQYDLILCMKRPGTHFGNLCQLCDGRCPVCDSYVKPQEKVRVCDGCSYGHVGKRCILCGQHLGDNLENASPAYYCYECVLQEKHREGCPRIINVGSSRADMMVKKKKALDR</sequence>
<gene>
    <name evidence="2" type="ORF">SAMEA4029009_CIC11G00000001909</name>
    <name evidence="3" type="ORF">SAMEA4029010_CIC11G00000000651</name>
</gene>
<reference evidence="4 5" key="1">
    <citation type="submission" date="2016-10" db="EMBL/GenBank/DDBJ databases">
        <authorList>
            <person name="de Groot N.N."/>
        </authorList>
    </citation>
    <scope>NUCLEOTIDE SEQUENCE [LARGE SCALE GENOMIC DNA]</scope>
    <source>
        <strain evidence="3 5">CBS 141442</strain>
        <strain evidence="2 4">PYCC 4715</strain>
    </source>
</reference>
<organism evidence="3 5">
    <name type="scientific">Sungouiella intermedia</name>
    <dbReference type="NCBI Taxonomy" id="45354"/>
    <lineage>
        <taxon>Eukaryota</taxon>
        <taxon>Fungi</taxon>
        <taxon>Dikarya</taxon>
        <taxon>Ascomycota</taxon>
        <taxon>Saccharomycotina</taxon>
        <taxon>Pichiomycetes</taxon>
        <taxon>Metschnikowiaceae</taxon>
        <taxon>Sungouiella</taxon>
    </lineage>
</organism>
<dbReference type="AlphaFoldDB" id="A0A1L0D8D2"/>
<evidence type="ECO:0000313" key="2">
    <source>
        <dbReference type="EMBL" id="SGZ48306.1"/>
    </source>
</evidence>
<evidence type="ECO:0000313" key="3">
    <source>
        <dbReference type="EMBL" id="SGZ52780.1"/>
    </source>
</evidence>
<dbReference type="PIRSF" id="PIRSF016468">
    <property type="entry name" value="PHF5"/>
    <property type="match status" value="1"/>
</dbReference>
<dbReference type="EMBL" id="LT635764">
    <property type="protein sequence ID" value="SGZ48306.1"/>
    <property type="molecule type" value="Genomic_DNA"/>
</dbReference>
<evidence type="ECO:0000256" key="1">
    <source>
        <dbReference type="ARBA" id="ARBA00008626"/>
    </source>
</evidence>
<comment type="similarity">
    <text evidence="1">Belongs to the PHF5 family.</text>
</comment>
<name>A0A1L0D8D2_9ASCO</name>
<accession>A0A1L0D8D2</accession>
<evidence type="ECO:0000313" key="5">
    <source>
        <dbReference type="Proteomes" id="UP000182334"/>
    </source>
</evidence>
<dbReference type="GO" id="GO:0000398">
    <property type="term" value="P:mRNA splicing, via spliceosome"/>
    <property type="evidence" value="ECO:0007669"/>
    <property type="project" value="InterPro"/>
</dbReference>
<proteinExistence type="inferred from homology"/>
<dbReference type="PANTHER" id="PTHR13120">
    <property type="entry name" value="PHD FINGER-LIKE DOMAIN-CONTAINING PROTEIN 5A"/>
    <property type="match status" value="1"/>
</dbReference>
<evidence type="ECO:0000313" key="4">
    <source>
        <dbReference type="Proteomes" id="UP000182259"/>
    </source>
</evidence>
<dbReference type="Proteomes" id="UP000182334">
    <property type="component" value="Chromosome III"/>
</dbReference>
<keyword evidence="5" id="KW-1185">Reference proteome</keyword>
<dbReference type="Pfam" id="PF03660">
    <property type="entry name" value="PHF5"/>
    <property type="match status" value="1"/>
</dbReference>
<dbReference type="Proteomes" id="UP000182259">
    <property type="component" value="Chromosome I"/>
</dbReference>
<dbReference type="OrthoDB" id="10248186at2759"/>
<dbReference type="STRING" id="45354.A0A1L0D8D2"/>
<dbReference type="EMBL" id="LT635758">
    <property type="protein sequence ID" value="SGZ52780.1"/>
    <property type="molecule type" value="Genomic_DNA"/>
</dbReference>
<protein>
    <submittedName>
        <fullName evidence="3">CIC11C00000000651</fullName>
    </submittedName>
    <submittedName>
        <fullName evidence="2">CIC11C00000001909</fullName>
    </submittedName>
</protein>